<proteinExistence type="predicted"/>
<organism evidence="3">
    <name type="scientific">Leptosphaeria maculans (strain JN3 / isolate v23.1.3 / race Av1-4-5-6-7-8)</name>
    <name type="common">Blackleg fungus</name>
    <name type="synonym">Phoma lingam</name>
    <dbReference type="NCBI Taxonomy" id="985895"/>
    <lineage>
        <taxon>Eukaryota</taxon>
        <taxon>Fungi</taxon>
        <taxon>Dikarya</taxon>
        <taxon>Ascomycota</taxon>
        <taxon>Pezizomycotina</taxon>
        <taxon>Dothideomycetes</taxon>
        <taxon>Pleosporomycetidae</taxon>
        <taxon>Pleosporales</taxon>
        <taxon>Pleosporineae</taxon>
        <taxon>Leptosphaeriaceae</taxon>
        <taxon>Plenodomus</taxon>
        <taxon>Plenodomus lingam/Leptosphaeria maculans species complex</taxon>
    </lineage>
</organism>
<dbReference type="EMBL" id="FP929127">
    <property type="protein sequence ID" value="CBX96045.1"/>
    <property type="molecule type" value="Genomic_DNA"/>
</dbReference>
<accession>E4ZWR9</accession>
<sequence>MSYPQGYMHSPSTNGYTRAPLHPIPSHQADKTYGTVISRISFWGD</sequence>
<keyword evidence="3" id="KW-1185">Reference proteome</keyword>
<dbReference type="InParanoid" id="E4ZWR9"/>
<feature type="region of interest" description="Disordered" evidence="1">
    <location>
        <begin position="1"/>
        <end position="28"/>
    </location>
</feature>
<protein>
    <submittedName>
        <fullName evidence="2">Predicted protein</fullName>
    </submittedName>
</protein>
<evidence type="ECO:0000313" key="3">
    <source>
        <dbReference type="Proteomes" id="UP000002668"/>
    </source>
</evidence>
<reference evidence="3" key="1">
    <citation type="journal article" date="2011" name="Nat. Commun.">
        <title>Effector diversification within compartments of the Leptosphaeria maculans genome affected by Repeat-Induced Point mutations.</title>
        <authorList>
            <person name="Rouxel T."/>
            <person name="Grandaubert J."/>
            <person name="Hane J.K."/>
            <person name="Hoede C."/>
            <person name="van de Wouw A.P."/>
            <person name="Couloux A."/>
            <person name="Dominguez V."/>
            <person name="Anthouard V."/>
            <person name="Bally P."/>
            <person name="Bourras S."/>
            <person name="Cozijnsen A.J."/>
            <person name="Ciuffetti L.M."/>
            <person name="Degrave A."/>
            <person name="Dilmaghani A."/>
            <person name="Duret L."/>
            <person name="Fudal I."/>
            <person name="Goodwin S.B."/>
            <person name="Gout L."/>
            <person name="Glaser N."/>
            <person name="Linglin J."/>
            <person name="Kema G.H.J."/>
            <person name="Lapalu N."/>
            <person name="Lawrence C.B."/>
            <person name="May K."/>
            <person name="Meyer M."/>
            <person name="Ollivier B."/>
            <person name="Poulain J."/>
            <person name="Schoch C.L."/>
            <person name="Simon A."/>
            <person name="Spatafora J.W."/>
            <person name="Stachowiak A."/>
            <person name="Turgeon B.G."/>
            <person name="Tyler B.M."/>
            <person name="Vincent D."/>
            <person name="Weissenbach J."/>
            <person name="Amselem J."/>
            <person name="Quesneville H."/>
            <person name="Oliver R.P."/>
            <person name="Wincker P."/>
            <person name="Balesdent M.-H."/>
            <person name="Howlett B.J."/>
        </authorList>
    </citation>
    <scope>NUCLEOTIDE SEQUENCE [LARGE SCALE GENOMIC DNA]</scope>
    <source>
        <strain evidence="3">JN3 / isolate v23.1.3 / race Av1-4-5-6-7-8</strain>
    </source>
</reference>
<name>E4ZWR9_LEPMJ</name>
<dbReference type="VEuPathDB" id="FungiDB:LEMA_uP031970.1"/>
<evidence type="ECO:0000256" key="1">
    <source>
        <dbReference type="SAM" id="MobiDB-lite"/>
    </source>
</evidence>
<dbReference type="HOGENOM" id="CLU_3207773_0_0_1"/>
<evidence type="ECO:0000313" key="2">
    <source>
        <dbReference type="EMBL" id="CBX96045.1"/>
    </source>
</evidence>
<dbReference type="AlphaFoldDB" id="E4ZWR9"/>
<dbReference type="Proteomes" id="UP000002668">
    <property type="component" value="Genome"/>
</dbReference>
<gene>
    <name evidence="2" type="ORF">LEMA_uP031970.1</name>
</gene>